<dbReference type="GO" id="GO:0016020">
    <property type="term" value="C:membrane"/>
    <property type="evidence" value="ECO:0007669"/>
    <property type="project" value="UniProtKB-SubCell"/>
</dbReference>
<feature type="transmembrane region" description="Helical" evidence="5">
    <location>
        <begin position="30"/>
        <end position="49"/>
    </location>
</feature>
<dbReference type="InterPro" id="IPR027359">
    <property type="entry name" value="Volt_channel_dom_sf"/>
</dbReference>
<keyword evidence="2 5" id="KW-0812">Transmembrane</keyword>
<evidence type="ECO:0000256" key="3">
    <source>
        <dbReference type="ARBA" id="ARBA00022989"/>
    </source>
</evidence>
<keyword evidence="7" id="KW-1185">Reference proteome</keyword>
<dbReference type="EMBL" id="LS483466">
    <property type="protein sequence ID" value="SQI24275.1"/>
    <property type="molecule type" value="Genomic_DNA"/>
</dbReference>
<keyword evidence="3 5" id="KW-1133">Transmembrane helix</keyword>
<accession>A0A2X4WC95</accession>
<evidence type="ECO:0000256" key="2">
    <source>
        <dbReference type="ARBA" id="ARBA00022692"/>
    </source>
</evidence>
<feature type="transmembrane region" description="Helical" evidence="5">
    <location>
        <begin position="61"/>
        <end position="79"/>
    </location>
</feature>
<evidence type="ECO:0000256" key="4">
    <source>
        <dbReference type="ARBA" id="ARBA00023136"/>
    </source>
</evidence>
<evidence type="ECO:0000256" key="1">
    <source>
        <dbReference type="ARBA" id="ARBA00004141"/>
    </source>
</evidence>
<name>A0A2X4WC95_SALER</name>
<dbReference type="SUPFAM" id="SSF81324">
    <property type="entry name" value="Voltage-gated potassium channels"/>
    <property type="match status" value="1"/>
</dbReference>
<proteinExistence type="predicted"/>
<evidence type="ECO:0000313" key="6">
    <source>
        <dbReference type="EMBL" id="SQI24275.1"/>
    </source>
</evidence>
<dbReference type="Proteomes" id="UP000248731">
    <property type="component" value="Chromosome 1"/>
</dbReference>
<dbReference type="Gene3D" id="1.20.120.350">
    <property type="entry name" value="Voltage-gated potassium channels. Chain C"/>
    <property type="match status" value="1"/>
</dbReference>
<comment type="subcellular location">
    <subcellularLocation>
        <location evidence="1">Membrane</location>
        <topology evidence="1">Multi-pass membrane protein</topology>
    </subcellularLocation>
</comment>
<sequence>MSLSLSSVRRRLYHNLFDLTTRSGRRFEGLCALFALLSVLVIFVESGIGTEYHLTFDEWHIFVWLELCITLIFTGEYLIRLFSWPDPAKYVLVSGDLLIW</sequence>
<dbReference type="AlphaFoldDB" id="A0A2X4WC95"/>
<evidence type="ECO:0000256" key="5">
    <source>
        <dbReference type="SAM" id="Phobius"/>
    </source>
</evidence>
<protein>
    <submittedName>
        <fullName evidence="6">Membrane transport protein</fullName>
    </submittedName>
</protein>
<keyword evidence="4 5" id="KW-0472">Membrane</keyword>
<organism evidence="6 7">
    <name type="scientific">Salmonella enterica subsp. arizonae</name>
    <dbReference type="NCBI Taxonomy" id="59203"/>
    <lineage>
        <taxon>Bacteria</taxon>
        <taxon>Pseudomonadati</taxon>
        <taxon>Pseudomonadota</taxon>
        <taxon>Gammaproteobacteria</taxon>
        <taxon>Enterobacterales</taxon>
        <taxon>Enterobacteriaceae</taxon>
        <taxon>Salmonella</taxon>
    </lineage>
</organism>
<reference evidence="6 7" key="1">
    <citation type="submission" date="2018-06" db="EMBL/GenBank/DDBJ databases">
        <authorList>
            <consortium name="Pathogen Informatics"/>
            <person name="Doyle S."/>
        </authorList>
    </citation>
    <scope>NUCLEOTIDE SEQUENCE [LARGE SCALE GENOMIC DNA]</scope>
    <source>
        <strain evidence="6 7">NCTC7307</strain>
    </source>
</reference>
<gene>
    <name evidence="6" type="ORF">NCTC7307_02682</name>
</gene>
<evidence type="ECO:0000313" key="7">
    <source>
        <dbReference type="Proteomes" id="UP000248731"/>
    </source>
</evidence>